<dbReference type="PANTHER" id="PTHR22602:SF0">
    <property type="entry name" value="TRANSFERASE CAF17, MITOCHONDRIAL-RELATED"/>
    <property type="match status" value="1"/>
</dbReference>
<dbReference type="SUPFAM" id="SSF103025">
    <property type="entry name" value="Folate-binding domain"/>
    <property type="match status" value="1"/>
</dbReference>
<dbReference type="GO" id="GO:0016226">
    <property type="term" value="P:iron-sulfur cluster assembly"/>
    <property type="evidence" value="ECO:0007669"/>
    <property type="project" value="TreeGrafter"/>
</dbReference>
<organism evidence="2 3">
    <name type="scientific">Crenothrix polyspora</name>
    <dbReference type="NCBI Taxonomy" id="360316"/>
    <lineage>
        <taxon>Bacteria</taxon>
        <taxon>Pseudomonadati</taxon>
        <taxon>Pseudomonadota</taxon>
        <taxon>Gammaproteobacteria</taxon>
        <taxon>Methylococcales</taxon>
        <taxon>Crenotrichaceae</taxon>
        <taxon>Crenothrix</taxon>
    </lineage>
</organism>
<dbReference type="Gene3D" id="3.30.70.1400">
    <property type="entry name" value="Aminomethyltransferase beta-barrel domains"/>
    <property type="match status" value="1"/>
</dbReference>
<proteinExistence type="predicted"/>
<evidence type="ECO:0000259" key="1">
    <source>
        <dbReference type="Pfam" id="PF01571"/>
    </source>
</evidence>
<dbReference type="SUPFAM" id="SSF101790">
    <property type="entry name" value="Aminomethyltransferase beta-barrel domain"/>
    <property type="match status" value="1"/>
</dbReference>
<protein>
    <submittedName>
        <fullName evidence="2">Folate-binding protein YgfZ</fullName>
    </submittedName>
</protein>
<feature type="domain" description="GCVT N-terminal" evidence="1">
    <location>
        <begin position="37"/>
        <end position="187"/>
    </location>
</feature>
<dbReference type="InterPro" id="IPR017703">
    <property type="entry name" value="YgfZ/GCV_T_CS"/>
</dbReference>
<reference evidence="3" key="1">
    <citation type="submission" date="2017-02" db="EMBL/GenBank/DDBJ databases">
        <authorList>
            <person name="Daims H."/>
        </authorList>
    </citation>
    <scope>NUCLEOTIDE SEQUENCE [LARGE SCALE GENOMIC DNA]</scope>
</reference>
<dbReference type="PANTHER" id="PTHR22602">
    <property type="entry name" value="TRANSFERASE CAF17, MITOCHONDRIAL-RELATED"/>
    <property type="match status" value="1"/>
</dbReference>
<dbReference type="NCBIfam" id="TIGR03317">
    <property type="entry name" value="ygfZ_signature"/>
    <property type="match status" value="1"/>
</dbReference>
<gene>
    <name evidence="2" type="ORF">CRENPOLYSF2_40010</name>
</gene>
<keyword evidence="3" id="KW-1185">Reference proteome</keyword>
<dbReference type="InterPro" id="IPR029043">
    <property type="entry name" value="GcvT/YgfZ_C"/>
</dbReference>
<dbReference type="RefSeq" id="WP_087147792.1">
    <property type="nucleotide sequence ID" value="NZ_FUKJ01000334.1"/>
</dbReference>
<evidence type="ECO:0000313" key="3">
    <source>
        <dbReference type="Proteomes" id="UP000195442"/>
    </source>
</evidence>
<name>A0A1R4HDU3_9GAMM</name>
<dbReference type="Gene3D" id="3.30.70.1630">
    <property type="match status" value="1"/>
</dbReference>
<dbReference type="AlphaFoldDB" id="A0A1R4HDU3"/>
<accession>A0A1R4HDU3</accession>
<dbReference type="Gene3D" id="2.40.30.160">
    <property type="match status" value="1"/>
</dbReference>
<dbReference type="OrthoDB" id="9796287at2"/>
<dbReference type="Proteomes" id="UP000195442">
    <property type="component" value="Unassembled WGS sequence"/>
</dbReference>
<dbReference type="InterPro" id="IPR006222">
    <property type="entry name" value="GCVT_N"/>
</dbReference>
<dbReference type="InterPro" id="IPR045179">
    <property type="entry name" value="YgfZ/GcvT"/>
</dbReference>
<dbReference type="EMBL" id="FUKJ01000334">
    <property type="protein sequence ID" value="SJM94418.1"/>
    <property type="molecule type" value="Genomic_DNA"/>
</dbReference>
<dbReference type="Pfam" id="PF01571">
    <property type="entry name" value="GCV_T"/>
    <property type="match status" value="1"/>
</dbReference>
<sequence>MNTLWKNFLLAEQAVFKNDESIVFPGVQSGNEKRIYPIAHLGVLSITGKDAGTLLQGQITCNVHEVTEHKAKLAAMCNAKGRVVTTFLLLKNKEGFLLVLPKALLDSVKKRLQMYVLRSVVTLTDSSDTLCLIGLTTPDVTQTQQFDSQGQALICVQMSALENRQLLVADTDQAMAVWSHYVADQGFHPDNSDVWRYLDMMSGIPWLDLETSEEYIPQMLNIDKLGGISFNKGCYTGQEIVARTHYLGKAKRALFIAQSDSSLVPAANAPVFDDSTDNTQAVGSVLSALQGQDNCTMLVVLNISETTPSRLTLADQTPLALLV</sequence>
<evidence type="ECO:0000313" key="2">
    <source>
        <dbReference type="EMBL" id="SJM94418.1"/>
    </source>
</evidence>